<gene>
    <name evidence="10" type="ORF">DL546_001504</name>
</gene>
<dbReference type="SUPFAM" id="SSF51197">
    <property type="entry name" value="Clavaminate synthase-like"/>
    <property type="match status" value="1"/>
</dbReference>
<dbReference type="Proteomes" id="UP000275385">
    <property type="component" value="Unassembled WGS sequence"/>
</dbReference>
<evidence type="ECO:0000313" key="10">
    <source>
        <dbReference type="EMBL" id="RKU43073.1"/>
    </source>
</evidence>
<dbReference type="OrthoDB" id="406634at2759"/>
<keyword evidence="5" id="KW-0560">Oxidoreductase</keyword>
<comment type="cofactor">
    <cofactor evidence="1">
        <name>Fe(2+)</name>
        <dbReference type="ChEBI" id="CHEBI:29033"/>
    </cofactor>
</comment>
<dbReference type="STRING" id="177199.A0A420Y5C8"/>
<evidence type="ECO:0000256" key="2">
    <source>
        <dbReference type="ARBA" id="ARBA00008654"/>
    </source>
</evidence>
<dbReference type="InterPro" id="IPR050411">
    <property type="entry name" value="AlphaKG_dependent_hydroxylases"/>
</dbReference>
<evidence type="ECO:0000256" key="4">
    <source>
        <dbReference type="ARBA" id="ARBA00022964"/>
    </source>
</evidence>
<evidence type="ECO:0000259" key="8">
    <source>
        <dbReference type="Pfam" id="PF02668"/>
    </source>
</evidence>
<dbReference type="PANTHER" id="PTHR10696">
    <property type="entry name" value="GAMMA-BUTYROBETAINE HYDROXYLASE-RELATED"/>
    <property type="match status" value="1"/>
</dbReference>
<dbReference type="InterPro" id="IPR003819">
    <property type="entry name" value="TauD/TfdA-like"/>
</dbReference>
<evidence type="ECO:0000259" key="9">
    <source>
        <dbReference type="Pfam" id="PF06155"/>
    </source>
</evidence>
<feature type="domain" description="TauD/TfdA-like" evidence="8">
    <location>
        <begin position="199"/>
        <end position="450"/>
    </location>
</feature>
<keyword evidence="3" id="KW-0479">Metal-binding</keyword>
<feature type="region of interest" description="Disordered" evidence="7">
    <location>
        <begin position="49"/>
        <end position="90"/>
    </location>
</feature>
<evidence type="ECO:0000256" key="3">
    <source>
        <dbReference type="ARBA" id="ARBA00022723"/>
    </source>
</evidence>
<protein>
    <recommendedName>
        <fullName evidence="12">TauD/TfdA-like domain-containing protein</fullName>
    </recommendedName>
</protein>
<evidence type="ECO:0000256" key="7">
    <source>
        <dbReference type="SAM" id="MobiDB-lite"/>
    </source>
</evidence>
<evidence type="ECO:0008006" key="12">
    <source>
        <dbReference type="Google" id="ProtNLM"/>
    </source>
</evidence>
<evidence type="ECO:0000313" key="11">
    <source>
        <dbReference type="Proteomes" id="UP000275385"/>
    </source>
</evidence>
<dbReference type="EMBL" id="QVQW01000047">
    <property type="protein sequence ID" value="RKU43073.1"/>
    <property type="molecule type" value="Genomic_DNA"/>
</dbReference>
<dbReference type="PANTHER" id="PTHR10696:SF25">
    <property type="entry name" value="OXIDOREDUCTASE AIM17-RELATED"/>
    <property type="match status" value="1"/>
</dbReference>
<evidence type="ECO:0000256" key="6">
    <source>
        <dbReference type="ARBA" id="ARBA00023004"/>
    </source>
</evidence>
<evidence type="ECO:0000256" key="5">
    <source>
        <dbReference type="ARBA" id="ARBA00023002"/>
    </source>
</evidence>
<keyword evidence="11" id="KW-1185">Reference proteome</keyword>
<keyword evidence="6" id="KW-0408">Iron</keyword>
<dbReference type="GO" id="GO:0045329">
    <property type="term" value="P:carnitine biosynthetic process"/>
    <property type="evidence" value="ECO:0007669"/>
    <property type="project" value="TreeGrafter"/>
</dbReference>
<name>A0A420Y5C8_9PEZI</name>
<keyword evidence="4" id="KW-0223">Dioxygenase</keyword>
<dbReference type="GO" id="GO:0046872">
    <property type="term" value="F:metal ion binding"/>
    <property type="evidence" value="ECO:0007669"/>
    <property type="project" value="UniProtKB-KW"/>
</dbReference>
<feature type="region of interest" description="Disordered" evidence="7">
    <location>
        <begin position="157"/>
        <end position="176"/>
    </location>
</feature>
<accession>A0A420Y5C8</accession>
<sequence length="525" mass="59602">MSTNFTMLRPLFHQPLPGLRSSALSQSQVAAAGLTRGISATQCAAQRLRQYSSRPSKYSDHKPNQVRRSPSREPQYAKRAPKPEQEPQSRQILLGASNFWLRDACPCPQCVDPDSGQKSFASTQLPHKSWWKKVHYDKDGSLHVVWSNDPLSGGKDHESVYPASMLPTPSIPERPSDTRMIRRDLWDRQDFEKGLDSCRVSYADWVAGGKEFWQAMAQLATKGLVFVYDVPQDEKSVERLGEKIGSLQETFYGRTWDVVSKPQAENVAYTNKFLGLHQDLLYYPDTPRIQLLHCLDNDADGGESLFSDGVYAATRLFWNEGFRKGSRGYVNHPIPGALLHNKFRFGYNKNGNVYSREHNLAKVVTTLKGVPLVESVWWSPPFQIPFAAKDADFPLYKAAKAFQHTLEHEKNVFEYKMKAGECVVFDNWRVLHGRNHFNTASGKRWLKGTYVADSVYTARFDDMPQDIAKEHGVFTELEKEAYANLEHAQTHPDSRAIFDAFHEAYRAEISASAHPPSTVKDDQDI</sequence>
<dbReference type="Pfam" id="PF02668">
    <property type="entry name" value="TauD"/>
    <property type="match status" value="1"/>
</dbReference>
<reference evidence="10 11" key="1">
    <citation type="submission" date="2018-08" db="EMBL/GenBank/DDBJ databases">
        <title>Draft genome of the lignicolous fungus Coniochaeta pulveracea.</title>
        <authorList>
            <person name="Borstlap C.J."/>
            <person name="De Witt R.N."/>
            <person name="Botha A."/>
            <person name="Volschenk H."/>
        </authorList>
    </citation>
    <scope>NUCLEOTIDE SEQUENCE [LARGE SCALE GENOMIC DNA]</scope>
    <source>
        <strain evidence="10 11">CAB683</strain>
    </source>
</reference>
<comment type="caution">
    <text evidence="10">The sequence shown here is derived from an EMBL/GenBank/DDBJ whole genome shotgun (WGS) entry which is preliminary data.</text>
</comment>
<evidence type="ECO:0000256" key="1">
    <source>
        <dbReference type="ARBA" id="ARBA00001954"/>
    </source>
</evidence>
<dbReference type="Gene3D" id="3.60.130.10">
    <property type="entry name" value="Clavaminate synthase-like"/>
    <property type="match status" value="1"/>
</dbReference>
<dbReference type="Gene3D" id="3.30.2020.30">
    <property type="match status" value="1"/>
</dbReference>
<dbReference type="AlphaFoldDB" id="A0A420Y5C8"/>
<dbReference type="InterPro" id="IPR038492">
    <property type="entry name" value="GBBH-like_N_sf"/>
</dbReference>
<dbReference type="GO" id="GO:0005739">
    <property type="term" value="C:mitochondrion"/>
    <property type="evidence" value="ECO:0007669"/>
    <property type="project" value="TreeGrafter"/>
</dbReference>
<dbReference type="InterPro" id="IPR042098">
    <property type="entry name" value="TauD-like_sf"/>
</dbReference>
<proteinExistence type="inferred from homology"/>
<dbReference type="Pfam" id="PF06155">
    <property type="entry name" value="GBBH-like_N"/>
    <property type="match status" value="1"/>
</dbReference>
<comment type="similarity">
    <text evidence="2">Belongs to the gamma-BBH/TMLD family.</text>
</comment>
<feature type="domain" description="Gamma-butyrobetaine hydroxylase-like N-terminal" evidence="9">
    <location>
        <begin position="97"/>
        <end position="164"/>
    </location>
</feature>
<organism evidence="10 11">
    <name type="scientific">Coniochaeta pulveracea</name>
    <dbReference type="NCBI Taxonomy" id="177199"/>
    <lineage>
        <taxon>Eukaryota</taxon>
        <taxon>Fungi</taxon>
        <taxon>Dikarya</taxon>
        <taxon>Ascomycota</taxon>
        <taxon>Pezizomycotina</taxon>
        <taxon>Sordariomycetes</taxon>
        <taxon>Sordariomycetidae</taxon>
        <taxon>Coniochaetales</taxon>
        <taxon>Coniochaetaceae</taxon>
        <taxon>Coniochaeta</taxon>
    </lineage>
</organism>
<dbReference type="GO" id="GO:0016706">
    <property type="term" value="F:2-oxoglutarate-dependent dioxygenase activity"/>
    <property type="evidence" value="ECO:0007669"/>
    <property type="project" value="UniProtKB-ARBA"/>
</dbReference>
<dbReference type="InterPro" id="IPR010376">
    <property type="entry name" value="GBBH-like_N"/>
</dbReference>